<dbReference type="FunFam" id="1.10.10.10:FF:000001">
    <property type="entry name" value="LysR family transcriptional regulator"/>
    <property type="match status" value="1"/>
</dbReference>
<dbReference type="GO" id="GO:0003677">
    <property type="term" value="F:DNA binding"/>
    <property type="evidence" value="ECO:0007669"/>
    <property type="project" value="UniProtKB-KW"/>
</dbReference>
<accession>A0A1X0J3E7</accession>
<dbReference type="Gene3D" id="3.40.190.10">
    <property type="entry name" value="Periplasmic binding protein-like II"/>
    <property type="match status" value="2"/>
</dbReference>
<evidence type="ECO:0000256" key="7">
    <source>
        <dbReference type="ARBA" id="ARBA00056658"/>
    </source>
</evidence>
<comment type="function">
    <text evidence="7">Required for the induction the katG gene for catalase. Involved in the response to hydrogen peroxide.</text>
</comment>
<feature type="domain" description="HTH lysR-type" evidence="8">
    <location>
        <begin position="6"/>
        <end position="63"/>
    </location>
</feature>
<sequence>MSVRSLNLDDLRCFVAVANRLSFAQAARELHLTPPVLTRRISNAERILNANLFVRDTRTVTLTGEGARLLPLAREIIEKFDKMPDEIAKGPLPVRKITCGVPPWFPPTLQNKLTVLGKGNAEKFTLTQAPLVGSEIIDGILHERLDFGFVRPSSQATVLSYTTVWKQRIGAVLSRALYQSRESICVAELLALDYIGDRRDSDTEYRRDVEAELEKHGQLTRAEFTPGDAGLAKQGIASGQAFNLAPVPSPGEPSALEYDELVLVPVSDLHFRLLTCLAYRDDTAGRDRELQGVLETLLLLFRE</sequence>
<proteinExistence type="inferred from homology"/>
<dbReference type="Pfam" id="PF00126">
    <property type="entry name" value="HTH_1"/>
    <property type="match status" value="1"/>
</dbReference>
<dbReference type="PROSITE" id="PS50931">
    <property type="entry name" value="HTH_LYSR"/>
    <property type="match status" value="1"/>
</dbReference>
<reference evidence="9 10" key="1">
    <citation type="submission" date="2016-12" db="EMBL/GenBank/DDBJ databases">
        <title>The new phylogeny of genus Mycobacterium.</title>
        <authorList>
            <person name="Tortoli E."/>
            <person name="Trovato A."/>
            <person name="Cirillo D.M."/>
        </authorList>
    </citation>
    <scope>NUCLEOTIDE SEQUENCE [LARGE SCALE GENOMIC DNA]</scope>
    <source>
        <strain evidence="9 10">CCUG 66554</strain>
    </source>
</reference>
<comment type="similarity">
    <text evidence="1">Belongs to the LysR transcriptional regulatory family.</text>
</comment>
<dbReference type="Pfam" id="PF03466">
    <property type="entry name" value="LysR_substrate"/>
    <property type="match status" value="1"/>
</dbReference>
<dbReference type="OrthoDB" id="3176554at2"/>
<evidence type="ECO:0000259" key="8">
    <source>
        <dbReference type="PROSITE" id="PS50931"/>
    </source>
</evidence>
<evidence type="ECO:0000256" key="6">
    <source>
        <dbReference type="ARBA" id="ARBA00040885"/>
    </source>
</evidence>
<keyword evidence="5" id="KW-0804">Transcription</keyword>
<dbReference type="InterPro" id="IPR036390">
    <property type="entry name" value="WH_DNA-bd_sf"/>
</dbReference>
<dbReference type="GO" id="GO:0032993">
    <property type="term" value="C:protein-DNA complex"/>
    <property type="evidence" value="ECO:0007669"/>
    <property type="project" value="TreeGrafter"/>
</dbReference>
<dbReference type="EMBL" id="MVII01000016">
    <property type="protein sequence ID" value="ORB56514.1"/>
    <property type="molecule type" value="Genomic_DNA"/>
</dbReference>
<dbReference type="GO" id="GO:0003700">
    <property type="term" value="F:DNA-binding transcription factor activity"/>
    <property type="evidence" value="ECO:0007669"/>
    <property type="project" value="InterPro"/>
</dbReference>
<keyword evidence="2" id="KW-0805">Transcription regulation</keyword>
<evidence type="ECO:0000256" key="3">
    <source>
        <dbReference type="ARBA" id="ARBA00023125"/>
    </source>
</evidence>
<organism evidence="9 10">
    <name type="scientific">Mycobacteroides saopaulense</name>
    <dbReference type="NCBI Taxonomy" id="1578165"/>
    <lineage>
        <taxon>Bacteria</taxon>
        <taxon>Bacillati</taxon>
        <taxon>Actinomycetota</taxon>
        <taxon>Actinomycetes</taxon>
        <taxon>Mycobacteriales</taxon>
        <taxon>Mycobacteriaceae</taxon>
        <taxon>Mycobacteroides</taxon>
    </lineage>
</organism>
<dbReference type="PANTHER" id="PTHR30346:SF0">
    <property type="entry name" value="HCA OPERON TRANSCRIPTIONAL ACTIVATOR HCAR"/>
    <property type="match status" value="1"/>
</dbReference>
<keyword evidence="4" id="KW-0010">Activator</keyword>
<name>A0A1X0J3E7_9MYCO</name>
<evidence type="ECO:0000256" key="1">
    <source>
        <dbReference type="ARBA" id="ARBA00009437"/>
    </source>
</evidence>
<dbReference type="PANTHER" id="PTHR30346">
    <property type="entry name" value="TRANSCRIPTIONAL DUAL REGULATOR HCAR-RELATED"/>
    <property type="match status" value="1"/>
</dbReference>
<keyword evidence="3" id="KW-0238">DNA-binding</keyword>
<gene>
    <name evidence="9" type="ORF">BST43_13705</name>
</gene>
<dbReference type="SUPFAM" id="SSF53850">
    <property type="entry name" value="Periplasmic binding protein-like II"/>
    <property type="match status" value="1"/>
</dbReference>
<dbReference type="SUPFAM" id="SSF46785">
    <property type="entry name" value="Winged helix' DNA-binding domain"/>
    <property type="match status" value="1"/>
</dbReference>
<dbReference type="Gene3D" id="1.10.10.10">
    <property type="entry name" value="Winged helix-like DNA-binding domain superfamily/Winged helix DNA-binding domain"/>
    <property type="match status" value="1"/>
</dbReference>
<dbReference type="InterPro" id="IPR036388">
    <property type="entry name" value="WH-like_DNA-bd_sf"/>
</dbReference>
<evidence type="ECO:0000313" key="10">
    <source>
        <dbReference type="Proteomes" id="UP000192434"/>
    </source>
</evidence>
<dbReference type="AlphaFoldDB" id="A0A1X0J3E7"/>
<dbReference type="Proteomes" id="UP000192434">
    <property type="component" value="Unassembled WGS sequence"/>
</dbReference>
<evidence type="ECO:0000256" key="5">
    <source>
        <dbReference type="ARBA" id="ARBA00023163"/>
    </source>
</evidence>
<comment type="caution">
    <text evidence="9">The sequence shown here is derived from an EMBL/GenBank/DDBJ whole genome shotgun (WGS) entry which is preliminary data.</text>
</comment>
<protein>
    <recommendedName>
        <fullName evidence="6">Probable hydrogen peroxide-inducible genes activator</fullName>
    </recommendedName>
</protein>
<evidence type="ECO:0000313" key="9">
    <source>
        <dbReference type="EMBL" id="ORB56514.1"/>
    </source>
</evidence>
<dbReference type="InterPro" id="IPR005119">
    <property type="entry name" value="LysR_subst-bd"/>
</dbReference>
<evidence type="ECO:0000256" key="4">
    <source>
        <dbReference type="ARBA" id="ARBA00023159"/>
    </source>
</evidence>
<dbReference type="RefSeq" id="WP_083016699.1">
    <property type="nucleotide sequence ID" value="NZ_MVII01000016.1"/>
</dbReference>
<dbReference type="InterPro" id="IPR000847">
    <property type="entry name" value="LysR_HTH_N"/>
</dbReference>
<dbReference type="STRING" id="1578165.BKG68_19465"/>
<evidence type="ECO:0000256" key="2">
    <source>
        <dbReference type="ARBA" id="ARBA00023015"/>
    </source>
</evidence>